<dbReference type="PROSITE" id="PS50850">
    <property type="entry name" value="MFS"/>
    <property type="match status" value="1"/>
</dbReference>
<feature type="transmembrane region" description="Helical" evidence="5">
    <location>
        <begin position="351"/>
        <end position="373"/>
    </location>
</feature>
<proteinExistence type="predicted"/>
<feature type="region of interest" description="Disordered" evidence="4">
    <location>
        <begin position="403"/>
        <end position="431"/>
    </location>
</feature>
<feature type="transmembrane region" description="Helical" evidence="5">
    <location>
        <begin position="73"/>
        <end position="92"/>
    </location>
</feature>
<feature type="transmembrane region" description="Helical" evidence="5">
    <location>
        <begin position="232"/>
        <end position="252"/>
    </location>
</feature>
<dbReference type="InterPro" id="IPR036259">
    <property type="entry name" value="MFS_trans_sf"/>
</dbReference>
<dbReference type="RefSeq" id="WP_354557154.1">
    <property type="nucleotide sequence ID" value="NZ_JBEPMB010000004.1"/>
</dbReference>
<dbReference type="EMBL" id="JBEPMB010000004">
    <property type="protein sequence ID" value="MET3614675.1"/>
    <property type="molecule type" value="Genomic_DNA"/>
</dbReference>
<evidence type="ECO:0000256" key="3">
    <source>
        <dbReference type="ARBA" id="ARBA00023136"/>
    </source>
</evidence>
<dbReference type="Gene3D" id="1.20.1250.20">
    <property type="entry name" value="MFS general substrate transporter like domains"/>
    <property type="match status" value="2"/>
</dbReference>
<evidence type="ECO:0000256" key="1">
    <source>
        <dbReference type="ARBA" id="ARBA00022692"/>
    </source>
</evidence>
<dbReference type="CDD" id="cd17477">
    <property type="entry name" value="MFS_YcaD_like"/>
    <property type="match status" value="1"/>
</dbReference>
<keyword evidence="1 5" id="KW-0812">Transmembrane</keyword>
<name>A0ABV2J3W6_9HYPH</name>
<dbReference type="Pfam" id="PF07690">
    <property type="entry name" value="MFS_1"/>
    <property type="match status" value="1"/>
</dbReference>
<feature type="transmembrane region" description="Helical" evidence="5">
    <location>
        <begin position="159"/>
        <end position="181"/>
    </location>
</feature>
<evidence type="ECO:0000256" key="5">
    <source>
        <dbReference type="SAM" id="Phobius"/>
    </source>
</evidence>
<keyword evidence="8" id="KW-1185">Reference proteome</keyword>
<dbReference type="PANTHER" id="PTHR23521:SF3">
    <property type="entry name" value="MFS TRANSPORTER"/>
    <property type="match status" value="1"/>
</dbReference>
<evidence type="ECO:0000259" key="6">
    <source>
        <dbReference type="PROSITE" id="PS50850"/>
    </source>
</evidence>
<comment type="caution">
    <text evidence="7">The sequence shown here is derived from an EMBL/GenBank/DDBJ whole genome shotgun (WGS) entry which is preliminary data.</text>
</comment>
<gene>
    <name evidence="7" type="ORF">ABID16_003012</name>
</gene>
<feature type="domain" description="Major facilitator superfamily (MFS) profile" evidence="6">
    <location>
        <begin position="199"/>
        <end position="431"/>
    </location>
</feature>
<sequence length="431" mass="44996">MRRNLLPVFSLLVGTLFLFFGNGLHSLLLPLRGTAEGYSTTTLGLLGTSWSTGFVAGCFLAPIVVRRIGHVRAFSGFLSLTAIIALLTGILIEPTAWIALRALTGFASAGTSMIIESWLNERVDNKNRGVIFSTYIMITLAGVVGGQMMVASGDIHTTVLFMIVGILYCVAMLPTTLSTAASPQPLKSVRLDVIALYRNSPIAFVGMVLIGIANGAFGTLGAVFGAKANLSSGHVALMMSLAIAAGALIQIPTGRLSDRMDRRLVLATLAGIGALSGWVLALFQPSNVMVLLAIVSLYGASANALYPLAAAHANDHASPENYVKVSGGLLLLYGLGTVIGPTLGGPVMAAFGPYALFAITSLAHVAITIYAVFRSRMRAPVPTADRDAYIPLGHITVKTPESFNLSPLAGGSTEEGQGGDRHGKGKEEKAA</sequence>
<feature type="transmembrane region" description="Helical" evidence="5">
    <location>
        <begin position="42"/>
        <end position="61"/>
    </location>
</feature>
<dbReference type="InterPro" id="IPR020846">
    <property type="entry name" value="MFS_dom"/>
</dbReference>
<evidence type="ECO:0000256" key="4">
    <source>
        <dbReference type="SAM" id="MobiDB-lite"/>
    </source>
</evidence>
<feature type="compositionally biased region" description="Basic and acidic residues" evidence="4">
    <location>
        <begin position="418"/>
        <end position="431"/>
    </location>
</feature>
<dbReference type="InterPro" id="IPR047200">
    <property type="entry name" value="MFS_YcaD-like"/>
</dbReference>
<dbReference type="PANTHER" id="PTHR23521">
    <property type="entry name" value="TRANSPORTER MFS SUPERFAMILY"/>
    <property type="match status" value="1"/>
</dbReference>
<feature type="transmembrane region" description="Helical" evidence="5">
    <location>
        <begin position="98"/>
        <end position="119"/>
    </location>
</feature>
<dbReference type="Proteomes" id="UP001549047">
    <property type="component" value="Unassembled WGS sequence"/>
</dbReference>
<feature type="transmembrane region" description="Helical" evidence="5">
    <location>
        <begin position="289"/>
        <end position="309"/>
    </location>
</feature>
<accession>A0ABV2J3W6</accession>
<feature type="transmembrane region" description="Helical" evidence="5">
    <location>
        <begin position="202"/>
        <end position="226"/>
    </location>
</feature>
<evidence type="ECO:0000256" key="2">
    <source>
        <dbReference type="ARBA" id="ARBA00022989"/>
    </source>
</evidence>
<keyword evidence="2 5" id="KW-1133">Transmembrane helix</keyword>
<dbReference type="SUPFAM" id="SSF103473">
    <property type="entry name" value="MFS general substrate transporter"/>
    <property type="match status" value="1"/>
</dbReference>
<feature type="transmembrane region" description="Helical" evidence="5">
    <location>
        <begin position="264"/>
        <end position="283"/>
    </location>
</feature>
<feature type="transmembrane region" description="Helical" evidence="5">
    <location>
        <begin position="321"/>
        <end position="339"/>
    </location>
</feature>
<keyword evidence="3 5" id="KW-0472">Membrane</keyword>
<organism evidence="7 8">
    <name type="scientific">Rhizobium aquaticum</name>
    <dbReference type="NCBI Taxonomy" id="1549636"/>
    <lineage>
        <taxon>Bacteria</taxon>
        <taxon>Pseudomonadati</taxon>
        <taxon>Pseudomonadota</taxon>
        <taxon>Alphaproteobacteria</taxon>
        <taxon>Hyphomicrobiales</taxon>
        <taxon>Rhizobiaceae</taxon>
        <taxon>Rhizobium/Agrobacterium group</taxon>
        <taxon>Rhizobium</taxon>
    </lineage>
</organism>
<protein>
    <submittedName>
        <fullName evidence="7">MFS family permease</fullName>
    </submittedName>
</protein>
<evidence type="ECO:0000313" key="7">
    <source>
        <dbReference type="EMBL" id="MET3614675.1"/>
    </source>
</evidence>
<reference evidence="7 8" key="1">
    <citation type="submission" date="2024-06" db="EMBL/GenBank/DDBJ databases">
        <title>Genomic Encyclopedia of Type Strains, Phase IV (KMG-IV): sequencing the most valuable type-strain genomes for metagenomic binning, comparative biology and taxonomic classification.</title>
        <authorList>
            <person name="Goeker M."/>
        </authorList>
    </citation>
    <scope>NUCLEOTIDE SEQUENCE [LARGE SCALE GENOMIC DNA]</scope>
    <source>
        <strain evidence="7 8">DSM 29780</strain>
    </source>
</reference>
<dbReference type="InterPro" id="IPR011701">
    <property type="entry name" value="MFS"/>
</dbReference>
<evidence type="ECO:0000313" key="8">
    <source>
        <dbReference type="Proteomes" id="UP001549047"/>
    </source>
</evidence>
<feature type="transmembrane region" description="Helical" evidence="5">
    <location>
        <begin position="131"/>
        <end position="153"/>
    </location>
</feature>